<organism evidence="3 4">
    <name type="scientific">Cnuella takakiae</name>
    <dbReference type="NCBI Taxonomy" id="1302690"/>
    <lineage>
        <taxon>Bacteria</taxon>
        <taxon>Pseudomonadati</taxon>
        <taxon>Bacteroidota</taxon>
        <taxon>Chitinophagia</taxon>
        <taxon>Chitinophagales</taxon>
        <taxon>Chitinophagaceae</taxon>
        <taxon>Cnuella</taxon>
    </lineage>
</organism>
<dbReference type="EMBL" id="FQUO01000019">
    <property type="protein sequence ID" value="SHG13846.1"/>
    <property type="molecule type" value="Genomic_DNA"/>
</dbReference>
<name>A0A1M5HD14_9BACT</name>
<dbReference type="Gene3D" id="3.40.50.1980">
    <property type="entry name" value="Nitrogenase molybdenum iron protein domain"/>
    <property type="match status" value="2"/>
</dbReference>
<reference evidence="3 4" key="1">
    <citation type="submission" date="2016-11" db="EMBL/GenBank/DDBJ databases">
        <authorList>
            <person name="Jaros S."/>
            <person name="Januszkiewicz K."/>
            <person name="Wedrychowicz H."/>
        </authorList>
    </citation>
    <scope>NUCLEOTIDE SEQUENCE [LARGE SCALE GENOMIC DNA]</scope>
    <source>
        <strain evidence="3 4">DSM 26897</strain>
    </source>
</reference>
<feature type="domain" description="Fe/B12 periplasmic-binding" evidence="2">
    <location>
        <begin position="8"/>
        <end position="253"/>
    </location>
</feature>
<gene>
    <name evidence="3" type="ORF">SAMN05444008_1196</name>
</gene>
<dbReference type="PANTHER" id="PTHR30535:SF35">
    <property type="entry name" value="PERIPLASMIC BINDING PROTEIN"/>
    <property type="match status" value="1"/>
</dbReference>
<accession>A0A1M5HD14</accession>
<dbReference type="AlphaFoldDB" id="A0A1M5HD14"/>
<dbReference type="PANTHER" id="PTHR30535">
    <property type="entry name" value="VITAMIN B12-BINDING PROTEIN"/>
    <property type="match status" value="1"/>
</dbReference>
<keyword evidence="4" id="KW-1185">Reference proteome</keyword>
<evidence type="ECO:0000259" key="2">
    <source>
        <dbReference type="PROSITE" id="PS50983"/>
    </source>
</evidence>
<dbReference type="InterPro" id="IPR050902">
    <property type="entry name" value="ABC_Transporter_SBP"/>
</dbReference>
<evidence type="ECO:0000256" key="1">
    <source>
        <dbReference type="ARBA" id="ARBA00022729"/>
    </source>
</evidence>
<evidence type="ECO:0000313" key="4">
    <source>
        <dbReference type="Proteomes" id="UP000184368"/>
    </source>
</evidence>
<dbReference type="NCBIfam" id="NF038402">
    <property type="entry name" value="TroA_like"/>
    <property type="match status" value="1"/>
</dbReference>
<dbReference type="SUPFAM" id="SSF53807">
    <property type="entry name" value="Helical backbone' metal receptor"/>
    <property type="match status" value="1"/>
</dbReference>
<dbReference type="STRING" id="1302690.BUE76_13725"/>
<dbReference type="Proteomes" id="UP000184368">
    <property type="component" value="Unassembled WGS sequence"/>
</dbReference>
<dbReference type="OrthoDB" id="9816357at2"/>
<proteinExistence type="predicted"/>
<protein>
    <submittedName>
        <fullName evidence="3">Substrate-binding protein</fullName>
    </submittedName>
</protein>
<evidence type="ECO:0000313" key="3">
    <source>
        <dbReference type="EMBL" id="SHG13846.1"/>
    </source>
</evidence>
<dbReference type="InterPro" id="IPR054828">
    <property type="entry name" value="Vit_B12_bind_prot"/>
</dbReference>
<dbReference type="InterPro" id="IPR002491">
    <property type="entry name" value="ABC_transptr_periplasmic_BD"/>
</dbReference>
<keyword evidence="1" id="KW-0732">Signal</keyword>
<dbReference type="RefSeq" id="WP_083596673.1">
    <property type="nucleotide sequence ID" value="NZ_FQUO01000019.1"/>
</dbReference>
<dbReference type="PROSITE" id="PS50983">
    <property type="entry name" value="FE_B12_PBP"/>
    <property type="match status" value="1"/>
</dbReference>
<sequence length="253" mass="28213">MLNSPARRIVSLVPSQTELLHSIGLDAEVIGITKFCVHPNAWFHSKQRIGGTKDIKMDLIKSLDPDLVIANKEENVREQVTALWQDVPVYVSDVAGLDDALSMVADIGVLTGKEAAAQELSNNIKIGFQSLLPTAPVKVAYLIWRAPYMTIGGDTFIHQMLAHAGFEQVFANRRRYPVVSIDELRNSGCQLVLLSSEPYPFREKHMQELAELLPGIPSLLVDGELFSWFGSRLLHAPAYYARLREDAQQVLHL</sequence>
<dbReference type="Pfam" id="PF01497">
    <property type="entry name" value="Peripla_BP_2"/>
    <property type="match status" value="1"/>
</dbReference>